<feature type="domain" description="Fork-head" evidence="13">
    <location>
        <begin position="372"/>
        <end position="447"/>
    </location>
</feature>
<evidence type="ECO:0000256" key="1">
    <source>
        <dbReference type="ARBA" id="ARBA00004123"/>
    </source>
</evidence>
<keyword evidence="5" id="KW-0862">Zinc</keyword>
<dbReference type="InterPro" id="IPR050998">
    <property type="entry name" value="FOXP"/>
</dbReference>
<reference evidence="14 15" key="2">
    <citation type="journal article" date="2019" name="G3 (Bethesda)">
        <title>Hybrid Assembly of the Genome of the Entomopathogenic Nematode Steinernema carpocapsae Identifies the X-Chromosome.</title>
        <authorList>
            <person name="Serra L."/>
            <person name="Macchietto M."/>
            <person name="Macias-Munoz A."/>
            <person name="McGill C.J."/>
            <person name="Rodriguez I.M."/>
            <person name="Rodriguez B."/>
            <person name="Murad R."/>
            <person name="Mortazavi A."/>
        </authorList>
    </citation>
    <scope>NUCLEOTIDE SEQUENCE [LARGE SCALE GENOMIC DNA]</scope>
    <source>
        <strain evidence="14 15">ALL</strain>
    </source>
</reference>
<keyword evidence="15" id="KW-1185">Reference proteome</keyword>
<dbReference type="GO" id="GO:0008270">
    <property type="term" value="F:zinc ion binding"/>
    <property type="evidence" value="ECO:0007669"/>
    <property type="project" value="UniProtKB-KW"/>
</dbReference>
<dbReference type="Gene3D" id="1.20.5.340">
    <property type="match status" value="1"/>
</dbReference>
<feature type="region of interest" description="Disordered" evidence="12">
    <location>
        <begin position="453"/>
        <end position="473"/>
    </location>
</feature>
<evidence type="ECO:0000256" key="3">
    <source>
        <dbReference type="ARBA" id="ARBA00022723"/>
    </source>
</evidence>
<reference evidence="14 15" key="1">
    <citation type="journal article" date="2015" name="Genome Biol.">
        <title>Comparative genomics of Steinernema reveals deeply conserved gene regulatory networks.</title>
        <authorList>
            <person name="Dillman A.R."/>
            <person name="Macchietto M."/>
            <person name="Porter C.F."/>
            <person name="Rogers A."/>
            <person name="Williams B."/>
            <person name="Antoshechkin I."/>
            <person name="Lee M.M."/>
            <person name="Goodwin Z."/>
            <person name="Lu X."/>
            <person name="Lewis E.E."/>
            <person name="Goodrich-Blair H."/>
            <person name="Stock S.P."/>
            <person name="Adams B.J."/>
            <person name="Sternberg P.W."/>
            <person name="Mortazavi A."/>
        </authorList>
    </citation>
    <scope>NUCLEOTIDE SEQUENCE [LARGE SCALE GENOMIC DNA]</scope>
    <source>
        <strain evidence="14 15">ALL</strain>
    </source>
</reference>
<keyword evidence="7 10" id="KW-0238">DNA-binding</keyword>
<feature type="compositionally biased region" description="Polar residues" evidence="12">
    <location>
        <begin position="457"/>
        <end position="473"/>
    </location>
</feature>
<dbReference type="Pfam" id="PF16159">
    <property type="entry name" value="FOXP-CC"/>
    <property type="match status" value="1"/>
</dbReference>
<proteinExistence type="predicted"/>
<protein>
    <recommendedName>
        <fullName evidence="13">Fork-head domain-containing protein</fullName>
    </recommendedName>
</protein>
<organism evidence="14 15">
    <name type="scientific">Steinernema carpocapsae</name>
    <name type="common">Entomopathogenic nematode</name>
    <dbReference type="NCBI Taxonomy" id="34508"/>
    <lineage>
        <taxon>Eukaryota</taxon>
        <taxon>Metazoa</taxon>
        <taxon>Ecdysozoa</taxon>
        <taxon>Nematoda</taxon>
        <taxon>Chromadorea</taxon>
        <taxon>Rhabditida</taxon>
        <taxon>Tylenchina</taxon>
        <taxon>Panagrolaimomorpha</taxon>
        <taxon>Strongyloidoidea</taxon>
        <taxon>Steinernematidae</taxon>
        <taxon>Steinernema</taxon>
    </lineage>
</organism>
<evidence type="ECO:0000256" key="7">
    <source>
        <dbReference type="ARBA" id="ARBA00023125"/>
    </source>
</evidence>
<evidence type="ECO:0000256" key="2">
    <source>
        <dbReference type="ARBA" id="ARBA00022491"/>
    </source>
</evidence>
<dbReference type="InterPro" id="IPR036388">
    <property type="entry name" value="WH-like_DNA-bd_sf"/>
</dbReference>
<comment type="caution">
    <text evidence="14">The sequence shown here is derived from an EMBL/GenBank/DDBJ whole genome shotgun (WGS) entry which is preliminary data.</text>
</comment>
<dbReference type="EMBL" id="CM016762">
    <property type="protein sequence ID" value="TMS38843.1"/>
    <property type="molecule type" value="Genomic_DNA"/>
</dbReference>
<dbReference type="SUPFAM" id="SSF46785">
    <property type="entry name" value="Winged helix' DNA-binding domain"/>
    <property type="match status" value="1"/>
</dbReference>
<accession>A0A4V6I8G9</accession>
<sequence length="683" mass="73688">MVDERIWEQPKPRKSLPEDPLHPALIAQLSPELIELMKSPPRNATVHPEGSSSFTPFDASGATNPATILPSGIHLPALDSNSAQVEQLLMLAIQERIAQQLRPSGANDVTRLWQNLVMANIPLNTLPGSIDLSIDLSAAAAAAGSTVLPGVAALAANTHQLYHPLYQHNLCNWPDCDQPCETYSIFIQHLAQTHTLDNRSAQQCREQIERVEQLEHKLQKERGRLQAMMQHLHMKHSPDSTQPTLGISSTVPHSVKQSPVMSPQPQPTAAFSNAIKNEIADQPTGSSSFAPANFPPVANAPAPAVSAVTSATVGGSSAPTPTPAPVSNTRDETRSTGSASATPRRRISDKSVLPIAADISRNREFYRNHDVRPPYTYASLIRQAIMESKDCQLTLNEIYQWFTETFAYFRRNAATWKNAVRHNLSLHKCFARVEQNVKGAVWTVDDSEFYKRRPQRSAVTRSTPSTPRLDQNTPLNLLSMAAANSQNDDMNPLSILSTAATSAANSIDEDNQSSSVSVGGPTSMQDILTKTEPMSPNTPPHVTREQSVPSMHFLQTSEPTTPGPSAVTTTNAALTSNDTMASIAAAAVAAGQLGHTNENLLLRALGDNVSNLHGLTSYEEIITVLAQQAKFAAEGANLQALNAVLPTSTVLTTTATESMTTTVTTEPSTTMEDHSEANPQPPS</sequence>
<evidence type="ECO:0000256" key="8">
    <source>
        <dbReference type="ARBA" id="ARBA00023163"/>
    </source>
</evidence>
<dbReference type="InterPro" id="IPR036390">
    <property type="entry name" value="WH_DNA-bd_sf"/>
</dbReference>
<comment type="subcellular location">
    <subcellularLocation>
        <location evidence="1 10">Nucleus</location>
    </subcellularLocation>
</comment>
<dbReference type="CDD" id="cd14686">
    <property type="entry name" value="bZIP"/>
    <property type="match status" value="1"/>
</dbReference>
<keyword evidence="11" id="KW-0175">Coiled coil</keyword>
<dbReference type="Proteomes" id="UP000298663">
    <property type="component" value="Chromosome X"/>
</dbReference>
<evidence type="ECO:0000313" key="14">
    <source>
        <dbReference type="EMBL" id="TMS38843.1"/>
    </source>
</evidence>
<evidence type="ECO:0000256" key="6">
    <source>
        <dbReference type="ARBA" id="ARBA00023015"/>
    </source>
</evidence>
<dbReference type="AlphaFoldDB" id="A0A4V6I8G9"/>
<evidence type="ECO:0000259" key="13">
    <source>
        <dbReference type="PROSITE" id="PS50039"/>
    </source>
</evidence>
<keyword evidence="6" id="KW-0805">Transcription regulation</keyword>
<feature type="region of interest" description="Disordered" evidence="12">
    <location>
        <begin position="659"/>
        <end position="683"/>
    </location>
</feature>
<evidence type="ECO:0000256" key="4">
    <source>
        <dbReference type="ARBA" id="ARBA00022771"/>
    </source>
</evidence>
<evidence type="ECO:0000256" key="5">
    <source>
        <dbReference type="ARBA" id="ARBA00022833"/>
    </source>
</evidence>
<feature type="compositionally biased region" description="Polar residues" evidence="12">
    <location>
        <begin position="239"/>
        <end position="268"/>
    </location>
</feature>
<dbReference type="PROSITE" id="PS00658">
    <property type="entry name" value="FORK_HEAD_2"/>
    <property type="match status" value="1"/>
</dbReference>
<dbReference type="PROSITE" id="PS50039">
    <property type="entry name" value="FORK_HEAD_3"/>
    <property type="match status" value="1"/>
</dbReference>
<feature type="region of interest" description="Disordered" evidence="12">
    <location>
        <begin position="236"/>
        <end position="268"/>
    </location>
</feature>
<dbReference type="PANTHER" id="PTHR45796">
    <property type="entry name" value="FORKHEAD BOX P, ISOFORM C"/>
    <property type="match status" value="1"/>
</dbReference>
<dbReference type="GO" id="GO:0000978">
    <property type="term" value="F:RNA polymerase II cis-regulatory region sequence-specific DNA binding"/>
    <property type="evidence" value="ECO:0007669"/>
    <property type="project" value="TreeGrafter"/>
</dbReference>
<dbReference type="STRING" id="34508.A0A4V6I8G9"/>
<dbReference type="FunFam" id="1.10.10.10:FF:000010">
    <property type="entry name" value="Forkhead box P2 isoform B"/>
    <property type="match status" value="1"/>
</dbReference>
<evidence type="ECO:0000313" key="15">
    <source>
        <dbReference type="Proteomes" id="UP000298663"/>
    </source>
</evidence>
<dbReference type="OrthoDB" id="5830876at2759"/>
<dbReference type="InterPro" id="IPR001766">
    <property type="entry name" value="Fork_head_dom"/>
</dbReference>
<dbReference type="GO" id="GO:0000981">
    <property type="term" value="F:DNA-binding transcription factor activity, RNA polymerase II-specific"/>
    <property type="evidence" value="ECO:0007669"/>
    <property type="project" value="TreeGrafter"/>
</dbReference>
<evidence type="ECO:0000256" key="9">
    <source>
        <dbReference type="ARBA" id="ARBA00023242"/>
    </source>
</evidence>
<dbReference type="Gene3D" id="1.10.10.10">
    <property type="entry name" value="Winged helix-like DNA-binding domain superfamily/Winged helix DNA-binding domain"/>
    <property type="match status" value="1"/>
</dbReference>
<feature type="region of interest" description="Disordered" evidence="12">
    <location>
        <begin position="1"/>
        <end position="22"/>
    </location>
</feature>
<evidence type="ECO:0000256" key="11">
    <source>
        <dbReference type="SAM" id="Coils"/>
    </source>
</evidence>
<dbReference type="InterPro" id="IPR030456">
    <property type="entry name" value="TF_fork_head_CS_2"/>
</dbReference>
<dbReference type="GO" id="GO:0005634">
    <property type="term" value="C:nucleus"/>
    <property type="evidence" value="ECO:0007669"/>
    <property type="project" value="UniProtKB-SubCell"/>
</dbReference>
<dbReference type="InterPro" id="IPR032354">
    <property type="entry name" value="FOXP-CC"/>
</dbReference>
<dbReference type="PANTHER" id="PTHR45796:SF4">
    <property type="entry name" value="FORKHEAD BOX P, ISOFORM C"/>
    <property type="match status" value="1"/>
</dbReference>
<dbReference type="SMART" id="SM00339">
    <property type="entry name" value="FH"/>
    <property type="match status" value="1"/>
</dbReference>
<keyword evidence="9 10" id="KW-0539">Nucleus</keyword>
<keyword evidence="2" id="KW-0678">Repressor</keyword>
<dbReference type="Pfam" id="PF00250">
    <property type="entry name" value="Forkhead"/>
    <property type="match status" value="1"/>
</dbReference>
<feature type="DNA-binding region" description="Fork-head" evidence="10">
    <location>
        <begin position="372"/>
        <end position="447"/>
    </location>
</feature>
<gene>
    <name evidence="14" type="ORF">L596_005479</name>
</gene>
<evidence type="ECO:0000256" key="12">
    <source>
        <dbReference type="SAM" id="MobiDB-lite"/>
    </source>
</evidence>
<dbReference type="PRINTS" id="PR00053">
    <property type="entry name" value="FORKHEAD"/>
</dbReference>
<feature type="region of interest" description="Disordered" evidence="12">
    <location>
        <begin position="311"/>
        <end position="347"/>
    </location>
</feature>
<dbReference type="InterPro" id="IPR047412">
    <property type="entry name" value="FH_FOXP1_P2"/>
</dbReference>
<keyword evidence="4" id="KW-0863">Zinc-finger</keyword>
<feature type="compositionally biased region" description="Low complexity" evidence="12">
    <location>
        <begin position="659"/>
        <end position="670"/>
    </location>
</feature>
<name>A0A4V6I8G9_STECR</name>
<dbReference type="EMBL" id="AZBU02000001">
    <property type="protein sequence ID" value="TMS38843.1"/>
    <property type="molecule type" value="Genomic_DNA"/>
</dbReference>
<keyword evidence="3" id="KW-0479">Metal-binding</keyword>
<feature type="compositionally biased region" description="Basic and acidic residues" evidence="12">
    <location>
        <begin position="1"/>
        <end position="21"/>
    </location>
</feature>
<dbReference type="CDD" id="cd20065">
    <property type="entry name" value="FH_FOXP2"/>
    <property type="match status" value="1"/>
</dbReference>
<evidence type="ECO:0000256" key="10">
    <source>
        <dbReference type="PROSITE-ProRule" id="PRU00089"/>
    </source>
</evidence>
<keyword evidence="8" id="KW-0804">Transcription</keyword>
<feature type="coiled-coil region" evidence="11">
    <location>
        <begin position="201"/>
        <end position="231"/>
    </location>
</feature>